<evidence type="ECO:0000313" key="1">
    <source>
        <dbReference type="EMBL" id="RXN14309.1"/>
    </source>
</evidence>
<organism evidence="1 2">
    <name type="scientific">Labeo rohita</name>
    <name type="common">Indian major carp</name>
    <name type="synonym">Cyprinus rohita</name>
    <dbReference type="NCBI Taxonomy" id="84645"/>
    <lineage>
        <taxon>Eukaryota</taxon>
        <taxon>Metazoa</taxon>
        <taxon>Chordata</taxon>
        <taxon>Craniata</taxon>
        <taxon>Vertebrata</taxon>
        <taxon>Euteleostomi</taxon>
        <taxon>Actinopterygii</taxon>
        <taxon>Neopterygii</taxon>
        <taxon>Teleostei</taxon>
        <taxon>Ostariophysi</taxon>
        <taxon>Cypriniformes</taxon>
        <taxon>Cyprinidae</taxon>
        <taxon>Labeoninae</taxon>
        <taxon>Labeonini</taxon>
        <taxon>Labeo</taxon>
    </lineage>
</organism>
<comment type="caution">
    <text evidence="1">The sequence shown here is derived from an EMBL/GenBank/DDBJ whole genome shotgun (WGS) entry which is preliminary data.</text>
</comment>
<protein>
    <submittedName>
        <fullName evidence="1">Uncharacterized protein</fullName>
    </submittedName>
</protein>
<dbReference type="EMBL" id="QBIY01012910">
    <property type="protein sequence ID" value="RXN14309.1"/>
    <property type="molecule type" value="Genomic_DNA"/>
</dbReference>
<proteinExistence type="predicted"/>
<gene>
    <name evidence="1" type="ORF">ROHU_028791</name>
</gene>
<sequence length="307" mass="36093">MATEKVFRARINRRRIRELFLDGEYISIQDLKDRDDIRLEQKVQKYLSKDISDYPSPVEFHITEVAHVTNKTSLEDIWESEGFMGLNRESLSWWSLKINEVDIRAAEERFLEKLFPDITKEEKTAHPPFLSEFTTSPLFLNETSRYGNFRFTFPLTELMEAYKKQKCEGQEPILRIYETKLFKQEIEYVVLVHSPEFNEMFVQFPLLTSSPLVAYDGHQIIWKAQAICETHNFRLAICGNKAVAQSKYPFQFYVWDQLNFSEYEGPRILLCTPVFPRILCSQIADVHSKDSSRGFISQRESAVYPVI</sequence>
<reference evidence="1 2" key="1">
    <citation type="submission" date="2018-03" db="EMBL/GenBank/DDBJ databases">
        <title>Draft genome sequence of Rohu Carp (Labeo rohita).</title>
        <authorList>
            <person name="Das P."/>
            <person name="Kushwaha B."/>
            <person name="Joshi C.G."/>
            <person name="Kumar D."/>
            <person name="Nagpure N.S."/>
            <person name="Sahoo L."/>
            <person name="Das S.P."/>
            <person name="Bit A."/>
            <person name="Patnaik S."/>
            <person name="Meher P.K."/>
            <person name="Jayasankar P."/>
            <person name="Koringa P.G."/>
            <person name="Patel N.V."/>
            <person name="Hinsu A.T."/>
            <person name="Kumar R."/>
            <person name="Pandey M."/>
            <person name="Agarwal S."/>
            <person name="Srivastava S."/>
            <person name="Singh M."/>
            <person name="Iquebal M.A."/>
            <person name="Jaiswal S."/>
            <person name="Angadi U.B."/>
            <person name="Kumar N."/>
            <person name="Raza M."/>
            <person name="Shah T.M."/>
            <person name="Rai A."/>
            <person name="Jena J.K."/>
        </authorList>
    </citation>
    <scope>NUCLEOTIDE SEQUENCE [LARGE SCALE GENOMIC DNA]</scope>
    <source>
        <strain evidence="1">DASCIFA01</strain>
        <tissue evidence="1">Testis</tissue>
    </source>
</reference>
<keyword evidence="2" id="KW-1185">Reference proteome</keyword>
<evidence type="ECO:0000313" key="2">
    <source>
        <dbReference type="Proteomes" id="UP000290572"/>
    </source>
</evidence>
<name>A0A498M0F0_LABRO</name>
<dbReference type="Proteomes" id="UP000290572">
    <property type="component" value="Unassembled WGS sequence"/>
</dbReference>
<accession>A0A498M0F0</accession>
<dbReference type="AlphaFoldDB" id="A0A498M0F0"/>